<dbReference type="GO" id="GO:0005886">
    <property type="term" value="C:plasma membrane"/>
    <property type="evidence" value="ECO:0007669"/>
    <property type="project" value="UniProtKB-SubCell"/>
</dbReference>
<keyword evidence="4 8" id="KW-0812">Transmembrane</keyword>
<dbReference type="Proteomes" id="UP000279275">
    <property type="component" value="Unassembled WGS sequence"/>
</dbReference>
<feature type="transmembrane region" description="Helical" evidence="8">
    <location>
        <begin position="26"/>
        <end position="46"/>
    </location>
</feature>
<comment type="subcellular location">
    <subcellularLocation>
        <location evidence="1">Cell membrane</location>
    </subcellularLocation>
</comment>
<evidence type="ECO:0000259" key="9">
    <source>
        <dbReference type="Pfam" id="PF11203"/>
    </source>
</evidence>
<gene>
    <name evidence="10" type="primary">eccE</name>
    <name evidence="10" type="ORF">EBN03_16840</name>
</gene>
<evidence type="ECO:0000256" key="4">
    <source>
        <dbReference type="ARBA" id="ARBA00022692"/>
    </source>
</evidence>
<evidence type="ECO:0000256" key="5">
    <source>
        <dbReference type="ARBA" id="ARBA00022989"/>
    </source>
</evidence>
<name>A0A3M2L549_9NOCA</name>
<evidence type="ECO:0000256" key="1">
    <source>
        <dbReference type="ARBA" id="ARBA00004236"/>
    </source>
</evidence>
<accession>A0A3M2L549</accession>
<comment type="similarity">
    <text evidence="2">Belongs to the EccE family.</text>
</comment>
<evidence type="ECO:0000256" key="3">
    <source>
        <dbReference type="ARBA" id="ARBA00022475"/>
    </source>
</evidence>
<proteinExistence type="inferred from homology"/>
<evidence type="ECO:0000313" key="10">
    <source>
        <dbReference type="EMBL" id="RMI31840.1"/>
    </source>
</evidence>
<evidence type="ECO:0000256" key="8">
    <source>
        <dbReference type="SAM" id="Phobius"/>
    </source>
</evidence>
<protein>
    <submittedName>
        <fullName evidence="10">Type VII secretion protein EccE</fullName>
    </submittedName>
</protein>
<keyword evidence="3" id="KW-1003">Cell membrane</keyword>
<dbReference type="AlphaFoldDB" id="A0A3M2L549"/>
<feature type="compositionally biased region" description="Pro residues" evidence="7">
    <location>
        <begin position="548"/>
        <end position="557"/>
    </location>
</feature>
<sequence length="589" mass="62953">MWGPIRVLGGTTVATTRRPLFGRISLGNLMAAQLIALVVGLIVLAAGAQGRYALAGAAVAGLIVLIPLRKRTVADWCATLWQHWTQRGYTLGDTTDFRGADGRSLGLYWEGSRVVTVVEVLPPKGGLTRIDRNTVHASHLLPLAELAQCLQQHDIQLSGIDIISHGHRSRSGTPAGPIYESLLGPLPATAHRTVWLAISFDTLDCPQAADRRGGGAEGAGRAVTIATQRIVRALEDADCSSRVLTAPEIRKAVMQISAGVDPRTLTGRWRYTELGNSVNIGAAVDPAHLGSDLLAQLWVAPSRGTTVAVRLRPGRVEGTVDIGAAWRLTARELPEPVKRKGMIPLSGRHRRSLLAHFPLAIPGLDDTVPMAEFPIDVVGALHLPSSGCGQLLGSDEQGNGVAVRLVGQGISSVYVAGELYLAQQLVFRALAVGERILIRTDRPQAWYQLVETIGNPERLTLAVETHQSDAGFTATVVDGVLAPAPHAGVTTIYVTGDPTGWPTTRPDLSLHQPGAIGTRVVLRTGTTQVDLSLVSIPREATYIGNPRAPRPAAPPQPVGAGYGRRGQQYPQQSQQQHPGQQYQQGQHRR</sequence>
<evidence type="ECO:0000256" key="6">
    <source>
        <dbReference type="ARBA" id="ARBA00023136"/>
    </source>
</evidence>
<evidence type="ECO:0000313" key="11">
    <source>
        <dbReference type="Proteomes" id="UP000279275"/>
    </source>
</evidence>
<dbReference type="Pfam" id="PF11203">
    <property type="entry name" value="EccE"/>
    <property type="match status" value="1"/>
</dbReference>
<keyword evidence="5 8" id="KW-1133">Transmembrane helix</keyword>
<comment type="caution">
    <text evidence="10">The sequence shown here is derived from an EMBL/GenBank/DDBJ whole genome shotgun (WGS) entry which is preliminary data.</text>
</comment>
<dbReference type="OrthoDB" id="4152590at2"/>
<dbReference type="InterPro" id="IPR050051">
    <property type="entry name" value="EccE_dom"/>
</dbReference>
<feature type="region of interest" description="Disordered" evidence="7">
    <location>
        <begin position="542"/>
        <end position="589"/>
    </location>
</feature>
<reference evidence="10 11" key="1">
    <citation type="submission" date="2018-10" db="EMBL/GenBank/DDBJ databases">
        <title>Isolation from cow dung.</title>
        <authorList>
            <person name="Ling L."/>
        </authorList>
    </citation>
    <scope>NUCLEOTIDE SEQUENCE [LARGE SCALE GENOMIC DNA]</scope>
    <source>
        <strain evidence="10 11">NEAU-LL90</strain>
    </source>
</reference>
<feature type="domain" description="Type VII secretion system protein EccE" evidence="9">
    <location>
        <begin position="188"/>
        <end position="279"/>
    </location>
</feature>
<dbReference type="InterPro" id="IPR021368">
    <property type="entry name" value="T7SS_EccE"/>
</dbReference>
<keyword evidence="11" id="KW-1185">Reference proteome</keyword>
<dbReference type="EMBL" id="RFFH01000006">
    <property type="protein sequence ID" value="RMI31840.1"/>
    <property type="molecule type" value="Genomic_DNA"/>
</dbReference>
<dbReference type="NCBIfam" id="TIGR03923">
    <property type="entry name" value="T7SS_EccE"/>
    <property type="match status" value="1"/>
</dbReference>
<keyword evidence="6 8" id="KW-0472">Membrane</keyword>
<feature type="compositionally biased region" description="Low complexity" evidence="7">
    <location>
        <begin position="565"/>
        <end position="589"/>
    </location>
</feature>
<evidence type="ECO:0000256" key="7">
    <source>
        <dbReference type="SAM" id="MobiDB-lite"/>
    </source>
</evidence>
<evidence type="ECO:0000256" key="2">
    <source>
        <dbReference type="ARBA" id="ARBA00007759"/>
    </source>
</evidence>
<organism evidence="10 11">
    <name type="scientific">Nocardia stercoris</name>
    <dbReference type="NCBI Taxonomy" id="2483361"/>
    <lineage>
        <taxon>Bacteria</taxon>
        <taxon>Bacillati</taxon>
        <taxon>Actinomycetota</taxon>
        <taxon>Actinomycetes</taxon>
        <taxon>Mycobacteriales</taxon>
        <taxon>Nocardiaceae</taxon>
        <taxon>Nocardia</taxon>
    </lineage>
</organism>